<dbReference type="Gene3D" id="1.10.287.470">
    <property type="entry name" value="Helix hairpin bin"/>
    <property type="match status" value="1"/>
</dbReference>
<evidence type="ECO:0000259" key="9">
    <source>
        <dbReference type="Pfam" id="PF25944"/>
    </source>
</evidence>
<comment type="similarity">
    <text evidence="2">Belongs to the membrane fusion protein (MFP) (TC 8.A.1) family.</text>
</comment>
<evidence type="ECO:0000256" key="1">
    <source>
        <dbReference type="ARBA" id="ARBA00004236"/>
    </source>
</evidence>
<accession>A0A6L2R7E8</accession>
<dbReference type="Gene3D" id="2.40.420.20">
    <property type="match status" value="1"/>
</dbReference>
<comment type="caution">
    <text evidence="11">The sequence shown here is derived from an EMBL/GenBank/DDBJ whole genome shotgun (WGS) entry which is preliminary data.</text>
</comment>
<feature type="domain" description="Multidrug resistance protein MdtA-like beta-barrel" evidence="9">
    <location>
        <begin position="222"/>
        <end position="310"/>
    </location>
</feature>
<dbReference type="EMBL" id="BLLL01000016">
    <property type="protein sequence ID" value="GFH63434.1"/>
    <property type="molecule type" value="Genomic_DNA"/>
</dbReference>
<comment type="subcellular location">
    <subcellularLocation>
        <location evidence="1">Cell membrane</location>
    </subcellularLocation>
</comment>
<dbReference type="NCBIfam" id="TIGR01730">
    <property type="entry name" value="RND_mfp"/>
    <property type="match status" value="1"/>
</dbReference>
<dbReference type="Pfam" id="PF25876">
    <property type="entry name" value="HH_MFP_RND"/>
    <property type="match status" value="1"/>
</dbReference>
<dbReference type="GO" id="GO:0015562">
    <property type="term" value="F:efflux transmembrane transporter activity"/>
    <property type="evidence" value="ECO:0007669"/>
    <property type="project" value="TreeGrafter"/>
</dbReference>
<gene>
    <name evidence="11" type="primary">mdtA</name>
    <name evidence="11" type="ORF">ZNDK_1205</name>
</gene>
<proteinExistence type="inferred from homology"/>
<dbReference type="InterPro" id="IPR058625">
    <property type="entry name" value="MdtA-like_BSH"/>
</dbReference>
<keyword evidence="5" id="KW-0997">Cell inner membrane</keyword>
<evidence type="ECO:0000313" key="11">
    <source>
        <dbReference type="EMBL" id="GFH63434.1"/>
    </source>
</evidence>
<evidence type="ECO:0000256" key="6">
    <source>
        <dbReference type="ARBA" id="ARBA00023136"/>
    </source>
</evidence>
<keyword evidence="3" id="KW-0813">Transport</keyword>
<dbReference type="InterPro" id="IPR058627">
    <property type="entry name" value="MdtA-like_C"/>
</dbReference>
<keyword evidence="4" id="KW-1003">Cell membrane</keyword>
<dbReference type="Pfam" id="PF25967">
    <property type="entry name" value="RND-MFP_C"/>
    <property type="match status" value="1"/>
</dbReference>
<evidence type="ECO:0000259" key="7">
    <source>
        <dbReference type="Pfam" id="PF25876"/>
    </source>
</evidence>
<protein>
    <submittedName>
        <fullName evidence="11">Multidrug efflux pump subunit MdtA</fullName>
    </submittedName>
</protein>
<dbReference type="InterPro" id="IPR006143">
    <property type="entry name" value="RND_pump_MFP"/>
</dbReference>
<feature type="domain" description="Multidrug resistance protein MdtA-like barrel-sandwich hybrid" evidence="8">
    <location>
        <begin position="77"/>
        <end position="217"/>
    </location>
</feature>
<feature type="domain" description="Multidrug resistance protein MdtA-like alpha-helical hairpin" evidence="7">
    <location>
        <begin position="116"/>
        <end position="185"/>
    </location>
</feature>
<evidence type="ECO:0000259" key="10">
    <source>
        <dbReference type="Pfam" id="PF25967"/>
    </source>
</evidence>
<dbReference type="NCBIfam" id="NF008589">
    <property type="entry name" value="PRK11556.1"/>
    <property type="match status" value="1"/>
</dbReference>
<dbReference type="Pfam" id="PF25917">
    <property type="entry name" value="BSH_RND"/>
    <property type="match status" value="1"/>
</dbReference>
<feature type="domain" description="Multidrug resistance protein MdtA-like C-terminal permuted SH3" evidence="10">
    <location>
        <begin position="315"/>
        <end position="376"/>
    </location>
</feature>
<evidence type="ECO:0000256" key="3">
    <source>
        <dbReference type="ARBA" id="ARBA00022448"/>
    </source>
</evidence>
<dbReference type="SUPFAM" id="SSF111369">
    <property type="entry name" value="HlyD-like secretion proteins"/>
    <property type="match status" value="1"/>
</dbReference>
<keyword evidence="6" id="KW-0472">Membrane</keyword>
<dbReference type="GO" id="GO:1990281">
    <property type="term" value="C:efflux pump complex"/>
    <property type="evidence" value="ECO:0007669"/>
    <property type="project" value="TreeGrafter"/>
</dbReference>
<dbReference type="InterPro" id="IPR058626">
    <property type="entry name" value="MdtA-like_b-barrel"/>
</dbReference>
<evidence type="ECO:0000256" key="5">
    <source>
        <dbReference type="ARBA" id="ARBA00022519"/>
    </source>
</evidence>
<dbReference type="InterPro" id="IPR058624">
    <property type="entry name" value="MdtA-like_HH"/>
</dbReference>
<evidence type="ECO:0000313" key="12">
    <source>
        <dbReference type="Proteomes" id="UP000505077"/>
    </source>
</evidence>
<dbReference type="AlphaFoldDB" id="A0A6L2R7E8"/>
<sequence length="392" mass="42611">MMNPGMRLPCDAGKRKIVYLLVAAIALFFVWRLFVTNGQPGQGVRENAPPVRVAEATARDVPHYLNGLGTVIPSVDVLVTSRVDGQLVRLHFSEGQRVRTGDLLAEIDPRPFQAALDEALGALARDKAQLDNAYRDLARYARLVAGNFIAAQQYETQRALTSQYEGTVEADTAAVAAARLQLEYSRIPAPASGRLGLRYVDEGNMIKSSDTNGLVRITEESPCDVVFTLPESRTPLVMRALRLREGNPDMPPLPVEAWDQEEKRRLDLGVLLSVDNQIDAATGTIKLKARFPNTEATLYPNQFVNARLLAQTLENAVVVPTGAVQLGARGAYVFVVDGESIARVCDVKCGISVDGLTVIDEGIGPGVFVVTDGVDRLRDGMTVTVTENTARR</sequence>
<evidence type="ECO:0000256" key="2">
    <source>
        <dbReference type="ARBA" id="ARBA00009477"/>
    </source>
</evidence>
<name>A0A6L2R7E8_9BACT</name>
<evidence type="ECO:0000259" key="8">
    <source>
        <dbReference type="Pfam" id="PF25917"/>
    </source>
</evidence>
<organism evidence="11 12">
    <name type="scientific">Candidatus Desulfovibrio kirbyi</name>
    <dbReference type="NCBI Taxonomy" id="2696086"/>
    <lineage>
        <taxon>Bacteria</taxon>
        <taxon>Pseudomonadati</taxon>
        <taxon>Thermodesulfobacteriota</taxon>
        <taxon>Desulfovibrionia</taxon>
        <taxon>Desulfovibrionales</taxon>
        <taxon>Desulfovibrionaceae</taxon>
        <taxon>Desulfovibrio</taxon>
    </lineage>
</organism>
<dbReference type="PANTHER" id="PTHR30469">
    <property type="entry name" value="MULTIDRUG RESISTANCE PROTEIN MDTA"/>
    <property type="match status" value="1"/>
</dbReference>
<reference evidence="11 12" key="1">
    <citation type="journal article" date="2020" name="ISME J.">
        <title>Parallel Reductive Genome Evolution in Desulfovibrio Ectosymbionts Independently Acquired by Trichonympha Protists in the Termite Gut.</title>
        <authorList>
            <person name="Takeuchi M."/>
            <person name="Kuwahara H."/>
            <person name="Murakami T."/>
            <person name="Takahashi K."/>
            <person name="Kajitani R."/>
            <person name="Toyoda A."/>
            <person name="Itoh T."/>
            <person name="Ohkuma M."/>
            <person name="Hongoh Y."/>
        </authorList>
    </citation>
    <scope>NUCLEOTIDE SEQUENCE [LARGE SCALE GENOMIC DNA]</scope>
    <source>
        <strain evidence="11">ZnDsv-02</strain>
    </source>
</reference>
<dbReference type="Gene3D" id="2.40.50.100">
    <property type="match status" value="1"/>
</dbReference>
<dbReference type="Gene3D" id="2.40.30.170">
    <property type="match status" value="1"/>
</dbReference>
<dbReference type="PANTHER" id="PTHR30469:SF12">
    <property type="entry name" value="MULTIDRUG RESISTANCE PROTEIN MDTA"/>
    <property type="match status" value="1"/>
</dbReference>
<dbReference type="Proteomes" id="UP000505077">
    <property type="component" value="Unassembled WGS sequence"/>
</dbReference>
<dbReference type="Pfam" id="PF25944">
    <property type="entry name" value="Beta-barrel_RND"/>
    <property type="match status" value="1"/>
</dbReference>
<evidence type="ECO:0000256" key="4">
    <source>
        <dbReference type="ARBA" id="ARBA00022475"/>
    </source>
</evidence>